<keyword evidence="2 4" id="KW-0808">Transferase</keyword>
<dbReference type="Proteomes" id="UP000488299">
    <property type="component" value="Unassembled WGS sequence"/>
</dbReference>
<name>A0A7J5TS02_9BACT</name>
<dbReference type="InterPro" id="IPR002941">
    <property type="entry name" value="DNA_methylase_N4/N6"/>
</dbReference>
<evidence type="ECO:0000259" key="3">
    <source>
        <dbReference type="Pfam" id="PF01555"/>
    </source>
</evidence>
<keyword evidence="5" id="KW-1185">Reference proteome</keyword>
<evidence type="ECO:0000256" key="1">
    <source>
        <dbReference type="ARBA" id="ARBA00022603"/>
    </source>
</evidence>
<accession>A0A7J5TS02</accession>
<dbReference type="Pfam" id="PF01555">
    <property type="entry name" value="N6_N4_Mtase"/>
    <property type="match status" value="1"/>
</dbReference>
<protein>
    <submittedName>
        <fullName evidence="4">Site-specific DNA-methyltransferase</fullName>
    </submittedName>
</protein>
<feature type="domain" description="DNA methylase N-4/N-6" evidence="3">
    <location>
        <begin position="471"/>
        <end position="804"/>
    </location>
</feature>
<dbReference type="AlphaFoldDB" id="A0A7J5TS02"/>
<sequence length="1017" mass="118423">MTTNYDKLIAVLKEVFMLDKAELDFGIYRIMNQKRADITQFLQQDLVPQVKTILAQNGSGDRKALEKGLDDAVKQAQALGMEPDAVPKVKELRAQLADIPDLTALENDVFSGLAQFFKRYFDNGDFISMRRYKRDVYAIPYEGEEVKLHWANADQYYIKTAEYLKHYRFRLDDTHHVSFDLLEASTEQNNNKAQGDKERRFALCHDRPLEVIGDTLHIYFTYEPTDKKRKQDELLTEAADQLKPLIPADFLSLLALSPTEKNKNRTLLEKHLRDYTARNTFDYFIHKDLGGFLRRELDFYIKNEVLFLDDLDTVDDRQVLAQLAKVRALRQIGEKIIQFLAQLEDFQKRLWLKKKLVVDSQYCITLDRVPESFYDEIAQNEAQADEWVRLFAIDELPPDVVVGVGYSRPLTIDFLKQHQYLVLDTGFFTEEFKSKLIVEITDFEKHIDGLIINSENFQALRFLQERYYEQIRCVYVDPPYNAAASEIMYKNEFKHSSWLSMIVDRVEQSKHLMSEQAIFCITIDDYEYHRLQYMLGEVFGEENYLATALIRNNPSGRSTVKGFAVNHEYAAFFAKSDKLTEVGRLPHSEQQIERYDEVDQNGVPFEWENFRKSSADSNRYDRPKQFFPIYFNKNTEAIRVPDMRWSDLQNSWVINEQVTESEIPIYPINSSGNQKVWQYGVDRVRADLTEFKVKLQGDSYEVYKKKRINLSGILPRTWWDNPLYSARDNGTAAITDIFGDKQAFSFPKSVHAVSDSLKVSGVGKESIILDYFAGSGTTGHAVINLNREDEGKRKYILVEMGEYFDTVTKPRIQKVIYSKDWRDGKPLGRQGISHCFKYLRLESYEDTLNNLSLARTAQQELALGGSAQFREGYLLRYMLDVESRSSLFDVARFRNPFACYIDVTRQNERTPTRVDLVETFNYLIGLVVEGQYTSGPHIRVVTGQTLGGVKTLIIWRNQDEVDNAALNEWLQKSGYNPRDREFDRIYVNGDNHLENLRRDDETWKVTLIEEEFSKRMG</sequence>
<dbReference type="GO" id="GO:0008170">
    <property type="term" value="F:N-methyltransferase activity"/>
    <property type="evidence" value="ECO:0007669"/>
    <property type="project" value="InterPro"/>
</dbReference>
<keyword evidence="1 4" id="KW-0489">Methyltransferase</keyword>
<proteinExistence type="predicted"/>
<dbReference type="GO" id="GO:0003677">
    <property type="term" value="F:DNA binding"/>
    <property type="evidence" value="ECO:0007669"/>
    <property type="project" value="InterPro"/>
</dbReference>
<dbReference type="RefSeq" id="WP_152127119.1">
    <property type="nucleotide sequence ID" value="NZ_WELI01000019.1"/>
</dbReference>
<evidence type="ECO:0000313" key="5">
    <source>
        <dbReference type="Proteomes" id="UP000488299"/>
    </source>
</evidence>
<evidence type="ECO:0000256" key="2">
    <source>
        <dbReference type="ARBA" id="ARBA00022679"/>
    </source>
</evidence>
<comment type="caution">
    <text evidence="4">The sequence shown here is derived from an EMBL/GenBank/DDBJ whole genome shotgun (WGS) entry which is preliminary data.</text>
</comment>
<reference evidence="4 5" key="1">
    <citation type="submission" date="2019-10" db="EMBL/GenBank/DDBJ databases">
        <title>Rudanella paleaurantiibacter sp. nov., isolated from sludge.</title>
        <authorList>
            <person name="Xu S.Q."/>
        </authorList>
    </citation>
    <scope>NUCLEOTIDE SEQUENCE [LARGE SCALE GENOMIC DNA]</scope>
    <source>
        <strain evidence="4 5">HX-22-17</strain>
    </source>
</reference>
<dbReference type="EMBL" id="WELI01000019">
    <property type="protein sequence ID" value="KAB7725866.1"/>
    <property type="molecule type" value="Genomic_DNA"/>
</dbReference>
<dbReference type="InterPro" id="IPR029063">
    <property type="entry name" value="SAM-dependent_MTases_sf"/>
</dbReference>
<organism evidence="4 5">
    <name type="scientific">Rudanella paleaurantiibacter</name>
    <dbReference type="NCBI Taxonomy" id="2614655"/>
    <lineage>
        <taxon>Bacteria</taxon>
        <taxon>Pseudomonadati</taxon>
        <taxon>Bacteroidota</taxon>
        <taxon>Cytophagia</taxon>
        <taxon>Cytophagales</taxon>
        <taxon>Cytophagaceae</taxon>
        <taxon>Rudanella</taxon>
    </lineage>
</organism>
<dbReference type="GO" id="GO:0032259">
    <property type="term" value="P:methylation"/>
    <property type="evidence" value="ECO:0007669"/>
    <property type="project" value="UniProtKB-KW"/>
</dbReference>
<gene>
    <name evidence="4" type="ORF">F5984_25600</name>
</gene>
<dbReference type="SUPFAM" id="SSF53335">
    <property type="entry name" value="S-adenosyl-L-methionine-dependent methyltransferases"/>
    <property type="match status" value="1"/>
</dbReference>
<dbReference type="Gene3D" id="3.40.50.150">
    <property type="entry name" value="Vaccinia Virus protein VP39"/>
    <property type="match status" value="1"/>
</dbReference>
<evidence type="ECO:0000313" key="4">
    <source>
        <dbReference type="EMBL" id="KAB7725866.1"/>
    </source>
</evidence>